<dbReference type="OrthoDB" id="5423360at2759"/>
<dbReference type="Pfam" id="PF01425">
    <property type="entry name" value="Amidase"/>
    <property type="match status" value="1"/>
</dbReference>
<organism evidence="2 3">
    <name type="scientific">Metarhizium brunneum</name>
    <dbReference type="NCBI Taxonomy" id="500148"/>
    <lineage>
        <taxon>Eukaryota</taxon>
        <taxon>Fungi</taxon>
        <taxon>Dikarya</taxon>
        <taxon>Ascomycota</taxon>
        <taxon>Pezizomycotina</taxon>
        <taxon>Sordariomycetes</taxon>
        <taxon>Hypocreomycetidae</taxon>
        <taxon>Hypocreales</taxon>
        <taxon>Clavicipitaceae</taxon>
        <taxon>Metarhizium</taxon>
    </lineage>
</organism>
<dbReference type="RefSeq" id="XP_065987219.1">
    <property type="nucleotide sequence ID" value="XM_066131144.1"/>
</dbReference>
<accession>A0A7D5V0N0</accession>
<evidence type="ECO:0000313" key="3">
    <source>
        <dbReference type="Proteomes" id="UP000510686"/>
    </source>
</evidence>
<dbReference type="SUPFAM" id="SSF75304">
    <property type="entry name" value="Amidase signature (AS) enzymes"/>
    <property type="match status" value="1"/>
</dbReference>
<dbReference type="AlphaFoldDB" id="A0A7D5V0N0"/>
<dbReference type="GeneID" id="26247679"/>
<protein>
    <submittedName>
        <fullName evidence="2">Scytalone dehydratase-like protein Arp1</fullName>
    </submittedName>
</protein>
<dbReference type="PANTHER" id="PTHR46310:SF7">
    <property type="entry name" value="AMIDASE 1"/>
    <property type="match status" value="1"/>
</dbReference>
<dbReference type="EMBL" id="CP058935">
    <property type="protein sequence ID" value="QLI71337.1"/>
    <property type="molecule type" value="Genomic_DNA"/>
</dbReference>
<dbReference type="PANTHER" id="PTHR46310">
    <property type="entry name" value="AMIDASE 1"/>
    <property type="match status" value="1"/>
</dbReference>
<dbReference type="InterPro" id="IPR036928">
    <property type="entry name" value="AS_sf"/>
</dbReference>
<keyword evidence="3" id="KW-1185">Reference proteome</keyword>
<evidence type="ECO:0000259" key="1">
    <source>
        <dbReference type="Pfam" id="PF01425"/>
    </source>
</evidence>
<dbReference type="Gene3D" id="3.90.1300.10">
    <property type="entry name" value="Amidase signature (AS) domain"/>
    <property type="match status" value="1"/>
</dbReference>
<gene>
    <name evidence="2" type="primary">Arp1_6</name>
    <name evidence="2" type="ORF">G6M90_00g080090</name>
</gene>
<dbReference type="Proteomes" id="UP000510686">
    <property type="component" value="Chromosome 4"/>
</dbReference>
<feature type="domain" description="Amidase" evidence="1">
    <location>
        <begin position="176"/>
        <end position="347"/>
    </location>
</feature>
<evidence type="ECO:0000313" key="2">
    <source>
        <dbReference type="EMBL" id="QLI71337.1"/>
    </source>
</evidence>
<dbReference type="KEGG" id="mbrn:26247679"/>
<dbReference type="InterPro" id="IPR023631">
    <property type="entry name" value="Amidase_dom"/>
</dbReference>
<reference evidence="2 3" key="1">
    <citation type="submission" date="2020-07" db="EMBL/GenBank/DDBJ databases">
        <title>Telomere length de novo assembly of all 7 chromosomes of the fungus, Metarhizium brunneum, using a novel assembly pipeline.</title>
        <authorList>
            <person name="Saud z."/>
            <person name="Kortsinoglou A."/>
            <person name="Kouvelis V.N."/>
            <person name="Butt T.M."/>
        </authorList>
    </citation>
    <scope>NUCLEOTIDE SEQUENCE [LARGE SCALE GENOMIC DNA]</scope>
    <source>
        <strain evidence="2 3">4556</strain>
    </source>
</reference>
<proteinExistence type="predicted"/>
<sequence length="633" mass="70077">MTHPAMWALSRGSYYVHPQEVGRLVETATGDELWTPAVLLSVHAGFGPQDAEKAINDFRQRDDVFSDDFISTLVLQPKKNEDVSDVAAQLAQSSFTTYTNDPTHTLGLLPPGPYFIRGNSIHQAWKLYNDHLDAFVIPTIPDDVINPTSFSVLQAVSQQGSFRSVAVPSRLYSSPSKEKPLAGARISIKDNYDLSGIRTTMMNRAYNELYPARTSSADYVKKLIGLGAVIVGKTKMSAFASAEEPTDQWIDYHCPFNPRGDQYQTPSCSSTGAGASLAGYSWLDHSIGTDTSGSIRLPAAFNGLFGLRTSYGVTSRQGIVPSCNEFDTVGTLHRSLKDAKHLTAATLDVPDSSQFPKRLLYPLDFFPQADADQQAMTESFITIVESFLGIERTPISITDTWASNPPEEAQGKSLQQFLEMSAVWPMYYDTYHTFDAFRADYLAKFGKEAFVGPYMRKRWSIAVPFTKEERAQGVAEMKTFRTWFETNIMGQHSDTVTDAVMVMPFGSASPKYRDDSNKYVLDPHPCLWNMFFLTNKRLPSIVGSFSVFYLPAVLQLPTLIIPIGQKPYNSRISGLEEHLPIVSSFMGAKGSDLMLINLAEAALNSAKWPTEVQTGRETFATGDDGKTSHSTTE</sequence>
<name>A0A7D5V0N0_9HYPO</name>